<feature type="compositionally biased region" description="Basic residues" evidence="1">
    <location>
        <begin position="187"/>
        <end position="197"/>
    </location>
</feature>
<feature type="compositionally biased region" description="Low complexity" evidence="1">
    <location>
        <begin position="150"/>
        <end position="168"/>
    </location>
</feature>
<keyword evidence="3" id="KW-1185">Reference proteome</keyword>
<dbReference type="AlphaFoldDB" id="A0AAC9PT40"/>
<organism evidence="2 3">
    <name type="scientific">Actinoalloteichus fjordicus</name>
    <dbReference type="NCBI Taxonomy" id="1612552"/>
    <lineage>
        <taxon>Bacteria</taxon>
        <taxon>Bacillati</taxon>
        <taxon>Actinomycetota</taxon>
        <taxon>Actinomycetes</taxon>
        <taxon>Pseudonocardiales</taxon>
        <taxon>Pseudonocardiaceae</taxon>
        <taxon>Actinoalloteichus</taxon>
    </lineage>
</organism>
<evidence type="ECO:0000256" key="1">
    <source>
        <dbReference type="SAM" id="MobiDB-lite"/>
    </source>
</evidence>
<sequence>MAVVGPGHLGPAPPRSRRRDAGRRTRLRREWAAAWSNRVSAAVPIPASRPVRADPGKSGDHGGGRLGRRQNQCGGAADGGLLRHRRFHAVSSETAVAARARSSGPSASRPSASRSVLRRSSPGRSPSRPMPSGAASHRREGRRPPPASPPRRSTPSPAAVTVTVQVVGRRGRPVPEESDRQGLLPARGRRRTVRAHSRSGPVAVTTDSSHRNDGEPCPPTPDPPTPPSSASS</sequence>
<feature type="compositionally biased region" description="Pro residues" evidence="1">
    <location>
        <begin position="216"/>
        <end position="232"/>
    </location>
</feature>
<gene>
    <name evidence="2" type="ORF">UA74_17205</name>
</gene>
<feature type="compositionally biased region" description="Low complexity" evidence="1">
    <location>
        <begin position="95"/>
        <end position="132"/>
    </location>
</feature>
<dbReference type="EMBL" id="CP016076">
    <property type="protein sequence ID" value="APU15471.1"/>
    <property type="molecule type" value="Genomic_DNA"/>
</dbReference>
<feature type="compositionally biased region" description="Basic and acidic residues" evidence="1">
    <location>
        <begin position="51"/>
        <end position="63"/>
    </location>
</feature>
<feature type="region of interest" description="Disordered" evidence="1">
    <location>
        <begin position="38"/>
        <end position="80"/>
    </location>
</feature>
<accession>A0AAC9PT40</accession>
<dbReference type="Proteomes" id="UP000185511">
    <property type="component" value="Chromosome"/>
</dbReference>
<feature type="region of interest" description="Disordered" evidence="1">
    <location>
        <begin position="1"/>
        <end position="25"/>
    </location>
</feature>
<dbReference type="KEGG" id="acad:UA74_17205"/>
<feature type="region of interest" description="Disordered" evidence="1">
    <location>
        <begin position="92"/>
        <end position="232"/>
    </location>
</feature>
<name>A0AAC9PT40_9PSEU</name>
<feature type="compositionally biased region" description="Basic residues" evidence="1">
    <location>
        <begin position="15"/>
        <end position="25"/>
    </location>
</feature>
<reference evidence="3" key="1">
    <citation type="submission" date="2016-06" db="EMBL/GenBank/DDBJ databases">
        <title>Complete genome sequence of Actinoalloteichus fjordicus DSM 46855 (=ADI127-17), type strain of the new species Actinoalloteichus fjordicus.</title>
        <authorList>
            <person name="Ruckert C."/>
            <person name="Nouioui I."/>
            <person name="Willmese J."/>
            <person name="van Wezel G."/>
            <person name="Klenk H.-P."/>
            <person name="Kalinowski J."/>
            <person name="Zotchev S.B."/>
        </authorList>
    </citation>
    <scope>NUCLEOTIDE SEQUENCE [LARGE SCALE GENOMIC DNA]</scope>
    <source>
        <strain evidence="3">ADI127-7</strain>
    </source>
</reference>
<protein>
    <submittedName>
        <fullName evidence="2">Uncharacterized protein</fullName>
    </submittedName>
</protein>
<evidence type="ECO:0000313" key="3">
    <source>
        <dbReference type="Proteomes" id="UP000185511"/>
    </source>
</evidence>
<evidence type="ECO:0000313" key="2">
    <source>
        <dbReference type="EMBL" id="APU15471.1"/>
    </source>
</evidence>
<proteinExistence type="predicted"/>